<proteinExistence type="predicted"/>
<comment type="caution">
    <text evidence="3">The sequence shown here is derived from an EMBL/GenBank/DDBJ whole genome shotgun (WGS) entry which is preliminary data.</text>
</comment>
<evidence type="ECO:0000313" key="4">
    <source>
        <dbReference type="Proteomes" id="UP001147747"/>
    </source>
</evidence>
<dbReference type="PANTHER" id="PTHR31377">
    <property type="entry name" value="AGMATINE DEIMINASE-RELATED"/>
    <property type="match status" value="1"/>
</dbReference>
<dbReference type="GeneID" id="81365587"/>
<dbReference type="RefSeq" id="XP_056492402.1">
    <property type="nucleotide sequence ID" value="XM_056626607.1"/>
</dbReference>
<dbReference type="GO" id="GO:0009446">
    <property type="term" value="P:putrescine biosynthetic process"/>
    <property type="evidence" value="ECO:0007669"/>
    <property type="project" value="InterPro"/>
</dbReference>
<dbReference type="InterPro" id="IPR007466">
    <property type="entry name" value="Peptidyl-Arg-deiminase_porph"/>
</dbReference>
<dbReference type="AlphaFoldDB" id="A0A9X0BCV8"/>
<dbReference type="Gene3D" id="3.75.10.10">
    <property type="entry name" value="L-arginine/glycine Amidinotransferase, Chain A"/>
    <property type="match status" value="1"/>
</dbReference>
<accession>A0A9X0BCV8</accession>
<dbReference type="Proteomes" id="UP001147747">
    <property type="component" value="Unassembled WGS sequence"/>
</dbReference>
<protein>
    <recommendedName>
        <fullName evidence="5">Agmatine deiminase</fullName>
    </recommendedName>
</protein>
<organism evidence="3 4">
    <name type="scientific">Penicillium cosmopolitanum</name>
    <dbReference type="NCBI Taxonomy" id="1131564"/>
    <lineage>
        <taxon>Eukaryota</taxon>
        <taxon>Fungi</taxon>
        <taxon>Dikarya</taxon>
        <taxon>Ascomycota</taxon>
        <taxon>Pezizomycotina</taxon>
        <taxon>Eurotiomycetes</taxon>
        <taxon>Eurotiomycetidae</taxon>
        <taxon>Eurotiales</taxon>
        <taxon>Aspergillaceae</taxon>
        <taxon>Penicillium</taxon>
    </lineage>
</organism>
<reference evidence="3" key="2">
    <citation type="journal article" date="2023" name="IMA Fungus">
        <title>Comparative genomic study of the Penicillium genus elucidates a diverse pangenome and 15 lateral gene transfer events.</title>
        <authorList>
            <person name="Petersen C."/>
            <person name="Sorensen T."/>
            <person name="Nielsen M.R."/>
            <person name="Sondergaard T.E."/>
            <person name="Sorensen J.L."/>
            <person name="Fitzpatrick D.A."/>
            <person name="Frisvad J.C."/>
            <person name="Nielsen K.L."/>
        </authorList>
    </citation>
    <scope>NUCLEOTIDE SEQUENCE</scope>
    <source>
        <strain evidence="3">IBT 29677</strain>
    </source>
</reference>
<reference evidence="3" key="1">
    <citation type="submission" date="2022-12" db="EMBL/GenBank/DDBJ databases">
        <authorList>
            <person name="Petersen C."/>
        </authorList>
    </citation>
    <scope>NUCLEOTIDE SEQUENCE</scope>
    <source>
        <strain evidence="3">IBT 29677</strain>
    </source>
</reference>
<dbReference type="OrthoDB" id="544103at2759"/>
<gene>
    <name evidence="3" type="ORF">N7509_001970</name>
</gene>
<dbReference type="GO" id="GO:0047632">
    <property type="term" value="F:agmatine deiminase activity"/>
    <property type="evidence" value="ECO:0007669"/>
    <property type="project" value="TreeGrafter"/>
</dbReference>
<dbReference type="PANTHER" id="PTHR31377:SF0">
    <property type="entry name" value="AGMATINE DEIMINASE-RELATED"/>
    <property type="match status" value="1"/>
</dbReference>
<feature type="region of interest" description="Disordered" evidence="2">
    <location>
        <begin position="75"/>
        <end position="94"/>
    </location>
</feature>
<dbReference type="EMBL" id="JAPZBU010000004">
    <property type="protein sequence ID" value="KAJ5408087.1"/>
    <property type="molecule type" value="Genomic_DNA"/>
</dbReference>
<evidence type="ECO:0008006" key="5">
    <source>
        <dbReference type="Google" id="ProtNLM"/>
    </source>
</evidence>
<evidence type="ECO:0000256" key="1">
    <source>
        <dbReference type="ARBA" id="ARBA00022801"/>
    </source>
</evidence>
<keyword evidence="1" id="KW-0378">Hydrolase</keyword>
<dbReference type="SUPFAM" id="SSF55909">
    <property type="entry name" value="Pentein"/>
    <property type="match status" value="1"/>
</dbReference>
<dbReference type="Pfam" id="PF04371">
    <property type="entry name" value="PAD_porph"/>
    <property type="match status" value="1"/>
</dbReference>
<evidence type="ECO:0000313" key="3">
    <source>
        <dbReference type="EMBL" id="KAJ5408087.1"/>
    </source>
</evidence>
<sequence>MSDKNQLGQYIYLPETTPHLATILSFPSRASTFPSLYEKTCTEIIDLAATIAHFEPVRLHVRPEDQDRAQHLLSNRLQANTTTPTPTPTPTPAEQLQSRITLIPAPTNHIWVRDTGPMYVRSAADPTNRHAIDFQFCEWGNSTSELIYNPSPDKKGALPDGSDWPVLDAERRRENTAFAARVLELEGAGVSRVISKVRLEGGGIEMDGEGTFMAMESSVTVPSRNEGLSKTEIEDELIRLLGVRKFIWIPGREGLDITDYHIDAEARFIRPGVVVVGKPHVKCKKVFWDVYYEMRQILDAAVDARGRKLEVIDIEEPDPTILQGDVPGEETDVAASYVNFYFTNGGLVIPAFGDAEMDRRALETLQMLVPEREVRQVAVNALPRTGGGVALYYATSTMIVSSLCRGREVLSGLAVGLFDW</sequence>
<keyword evidence="4" id="KW-1185">Reference proteome</keyword>
<dbReference type="GO" id="GO:0004668">
    <property type="term" value="F:protein-arginine deiminase activity"/>
    <property type="evidence" value="ECO:0007669"/>
    <property type="project" value="InterPro"/>
</dbReference>
<evidence type="ECO:0000256" key="2">
    <source>
        <dbReference type="SAM" id="MobiDB-lite"/>
    </source>
</evidence>
<name>A0A9X0BCV8_9EURO</name>